<evidence type="ECO:0000313" key="9">
    <source>
        <dbReference type="EMBL" id="KAF2767857.1"/>
    </source>
</evidence>
<dbReference type="GO" id="GO:0004150">
    <property type="term" value="F:dihydroneopterin aldolase activity"/>
    <property type="evidence" value="ECO:0007669"/>
    <property type="project" value="UniProtKB-EC"/>
</dbReference>
<evidence type="ECO:0000256" key="6">
    <source>
        <dbReference type="ARBA" id="ARBA00023239"/>
    </source>
</evidence>
<evidence type="ECO:0000313" key="10">
    <source>
        <dbReference type="Proteomes" id="UP000799436"/>
    </source>
</evidence>
<dbReference type="AlphaFoldDB" id="A0A6G1L4R4"/>
<evidence type="ECO:0000256" key="7">
    <source>
        <dbReference type="ARBA" id="ARBA00032903"/>
    </source>
</evidence>
<dbReference type="Gene3D" id="3.30.1130.10">
    <property type="match status" value="2"/>
</dbReference>
<dbReference type="OrthoDB" id="5425486at2759"/>
<keyword evidence="6" id="KW-0456">Lyase</keyword>
<evidence type="ECO:0000256" key="2">
    <source>
        <dbReference type="ARBA" id="ARBA00005013"/>
    </source>
</evidence>
<dbReference type="SUPFAM" id="SSF55620">
    <property type="entry name" value="Tetrahydrobiopterin biosynthesis enzymes-like"/>
    <property type="match status" value="1"/>
</dbReference>
<accession>A0A6G1L4R4</accession>
<dbReference type="GO" id="GO:0005737">
    <property type="term" value="C:cytoplasm"/>
    <property type="evidence" value="ECO:0007669"/>
    <property type="project" value="TreeGrafter"/>
</dbReference>
<evidence type="ECO:0000256" key="4">
    <source>
        <dbReference type="ARBA" id="ARBA00013043"/>
    </source>
</evidence>
<gene>
    <name evidence="9" type="ORF">EJ03DRAFT_328876</name>
</gene>
<keyword evidence="5" id="KW-0289">Folate biosynthesis</keyword>
<dbReference type="GO" id="GO:0046656">
    <property type="term" value="P:folic acid biosynthetic process"/>
    <property type="evidence" value="ECO:0007669"/>
    <property type="project" value="UniProtKB-KW"/>
</dbReference>
<dbReference type="Pfam" id="PF02152">
    <property type="entry name" value="FolB"/>
    <property type="match status" value="1"/>
</dbReference>
<dbReference type="Proteomes" id="UP000799436">
    <property type="component" value="Unassembled WGS sequence"/>
</dbReference>
<dbReference type="EC" id="4.1.2.25" evidence="4"/>
<dbReference type="InterPro" id="IPR043133">
    <property type="entry name" value="GTP-CH-I_C/QueF"/>
</dbReference>
<dbReference type="PANTHER" id="PTHR42844:SF1">
    <property type="entry name" value="DIHYDRONEOPTERIN ALDOLASE 1-RELATED"/>
    <property type="match status" value="1"/>
</dbReference>
<name>A0A6G1L4R4_9PEZI</name>
<organism evidence="9 10">
    <name type="scientific">Teratosphaeria nubilosa</name>
    <dbReference type="NCBI Taxonomy" id="161662"/>
    <lineage>
        <taxon>Eukaryota</taxon>
        <taxon>Fungi</taxon>
        <taxon>Dikarya</taxon>
        <taxon>Ascomycota</taxon>
        <taxon>Pezizomycotina</taxon>
        <taxon>Dothideomycetes</taxon>
        <taxon>Dothideomycetidae</taxon>
        <taxon>Mycosphaerellales</taxon>
        <taxon>Teratosphaeriaceae</taxon>
        <taxon>Teratosphaeria</taxon>
    </lineage>
</organism>
<dbReference type="PANTHER" id="PTHR42844">
    <property type="entry name" value="DIHYDRONEOPTERIN ALDOLASE 1-RELATED"/>
    <property type="match status" value="1"/>
</dbReference>
<comment type="catalytic activity">
    <reaction evidence="1">
        <text>7,8-dihydroneopterin = 6-hydroxymethyl-7,8-dihydropterin + glycolaldehyde</text>
        <dbReference type="Rhea" id="RHEA:10540"/>
        <dbReference type="ChEBI" id="CHEBI:17001"/>
        <dbReference type="ChEBI" id="CHEBI:17071"/>
        <dbReference type="ChEBI" id="CHEBI:44841"/>
        <dbReference type="EC" id="4.1.2.25"/>
    </reaction>
</comment>
<dbReference type="SMART" id="SM00905">
    <property type="entry name" value="FolB"/>
    <property type="match status" value="1"/>
</dbReference>
<protein>
    <recommendedName>
        <fullName evidence="4">dihydroneopterin aldolase</fullName>
        <ecNumber evidence="4">4.1.2.25</ecNumber>
    </recommendedName>
    <alternativeName>
        <fullName evidence="7">7,8-dihydroneopterin aldolase</fullName>
    </alternativeName>
</protein>
<evidence type="ECO:0000256" key="1">
    <source>
        <dbReference type="ARBA" id="ARBA00001353"/>
    </source>
</evidence>
<evidence type="ECO:0000256" key="3">
    <source>
        <dbReference type="ARBA" id="ARBA00005708"/>
    </source>
</evidence>
<sequence length="265" mass="28770">MDSPGDIISIKELQLPHGVVSPDVWGKPKEQPALISISLTLRHPFKSAADKDALDASTIHYGELAKRIRASCIQNMTAGQVSAAAERAACEMAQKSAGKFIVSKIAIEIILGKASMYGAGLVLGTVSYYDESGRVARPGQRTFSVRDVKIMTLVGVNQYERAQKQPIVATCTIFIGSMSGTQGSEQTVALFNLEKTLVQIIGATQFETLETLAEFTIREMQKRMLNAVLPGSVVQLRLEKPRAIAFADSPAVEIFRETPGYEQPI</sequence>
<comment type="similarity">
    <text evidence="3">Belongs to the DHNA family.</text>
</comment>
<evidence type="ECO:0000259" key="8">
    <source>
        <dbReference type="SMART" id="SM00905"/>
    </source>
</evidence>
<keyword evidence="10" id="KW-1185">Reference proteome</keyword>
<dbReference type="InterPro" id="IPR006156">
    <property type="entry name" value="Dihydroneopterin_aldolase"/>
</dbReference>
<reference evidence="9" key="1">
    <citation type="journal article" date="2020" name="Stud. Mycol.">
        <title>101 Dothideomycetes genomes: a test case for predicting lifestyles and emergence of pathogens.</title>
        <authorList>
            <person name="Haridas S."/>
            <person name="Albert R."/>
            <person name="Binder M."/>
            <person name="Bloem J."/>
            <person name="Labutti K."/>
            <person name="Salamov A."/>
            <person name="Andreopoulos B."/>
            <person name="Baker S."/>
            <person name="Barry K."/>
            <person name="Bills G."/>
            <person name="Bluhm B."/>
            <person name="Cannon C."/>
            <person name="Castanera R."/>
            <person name="Culley D."/>
            <person name="Daum C."/>
            <person name="Ezra D."/>
            <person name="Gonzalez J."/>
            <person name="Henrissat B."/>
            <person name="Kuo A."/>
            <person name="Liang C."/>
            <person name="Lipzen A."/>
            <person name="Lutzoni F."/>
            <person name="Magnuson J."/>
            <person name="Mondo S."/>
            <person name="Nolan M."/>
            <person name="Ohm R."/>
            <person name="Pangilinan J."/>
            <person name="Park H.-J."/>
            <person name="Ramirez L."/>
            <person name="Alfaro M."/>
            <person name="Sun H."/>
            <person name="Tritt A."/>
            <person name="Yoshinaga Y."/>
            <person name="Zwiers L.-H."/>
            <person name="Turgeon B."/>
            <person name="Goodwin S."/>
            <person name="Spatafora J."/>
            <person name="Crous P."/>
            <person name="Grigoriev I."/>
        </authorList>
    </citation>
    <scope>NUCLEOTIDE SEQUENCE</scope>
    <source>
        <strain evidence="9">CBS 116005</strain>
    </source>
</reference>
<proteinExistence type="inferred from homology"/>
<dbReference type="EMBL" id="ML995851">
    <property type="protein sequence ID" value="KAF2767857.1"/>
    <property type="molecule type" value="Genomic_DNA"/>
</dbReference>
<evidence type="ECO:0000256" key="5">
    <source>
        <dbReference type="ARBA" id="ARBA00022909"/>
    </source>
</evidence>
<dbReference type="InterPro" id="IPR006157">
    <property type="entry name" value="FolB_dom"/>
</dbReference>
<feature type="domain" description="Dihydroneopterin aldolase/epimerase" evidence="8">
    <location>
        <begin position="143"/>
        <end position="256"/>
    </location>
</feature>
<comment type="pathway">
    <text evidence="2">Cofactor biosynthesis; tetrahydrofolate biosynthesis; 2-amino-4-hydroxy-6-hydroxymethyl-7,8-dihydropteridine diphosphate from 7,8-dihydroneopterin triphosphate: step 3/4.</text>
</comment>